<name>A0A150GFR8_GONPE</name>
<dbReference type="GO" id="GO:0005783">
    <property type="term" value="C:endoplasmic reticulum"/>
    <property type="evidence" value="ECO:0007669"/>
    <property type="project" value="UniProtKB-SubCell"/>
</dbReference>
<dbReference type="Proteomes" id="UP000075714">
    <property type="component" value="Unassembled WGS sequence"/>
</dbReference>
<evidence type="ECO:0000313" key="13">
    <source>
        <dbReference type="EMBL" id="KXZ48170.1"/>
    </source>
</evidence>
<evidence type="ECO:0000256" key="5">
    <source>
        <dbReference type="ARBA" id="ARBA00022490"/>
    </source>
</evidence>
<evidence type="ECO:0000256" key="7">
    <source>
        <dbReference type="ARBA" id="ARBA00022884"/>
    </source>
</evidence>
<evidence type="ECO:0000256" key="2">
    <source>
        <dbReference type="ARBA" id="ARBA00004496"/>
    </source>
</evidence>
<dbReference type="CDD" id="cd15481">
    <property type="entry name" value="SRP68-RBD"/>
    <property type="match status" value="1"/>
</dbReference>
<evidence type="ECO:0000256" key="8">
    <source>
        <dbReference type="ARBA" id="ARBA00023135"/>
    </source>
</evidence>
<keyword evidence="14" id="KW-1185">Reference proteome</keyword>
<evidence type="ECO:0000256" key="10">
    <source>
        <dbReference type="ARBA" id="ARBA00023274"/>
    </source>
</evidence>
<dbReference type="InterPro" id="IPR034652">
    <property type="entry name" value="SRP68-RBD"/>
</dbReference>
<dbReference type="GO" id="GO:0005829">
    <property type="term" value="C:cytosol"/>
    <property type="evidence" value="ECO:0007669"/>
    <property type="project" value="UniProtKB-ARBA"/>
</dbReference>
<dbReference type="AlphaFoldDB" id="A0A150GFR8"/>
<dbReference type="InterPro" id="IPR026258">
    <property type="entry name" value="SRP68"/>
</dbReference>
<dbReference type="PANTHER" id="PTHR12860">
    <property type="entry name" value="SIGNAL RECOGNITION PARTICLE 68 KDA PROTEIN"/>
    <property type="match status" value="1"/>
</dbReference>
<dbReference type="GO" id="GO:0005730">
    <property type="term" value="C:nucleolus"/>
    <property type="evidence" value="ECO:0007669"/>
    <property type="project" value="UniProtKB-SubCell"/>
</dbReference>
<dbReference type="Pfam" id="PF16969">
    <property type="entry name" value="SRP68"/>
    <property type="match status" value="1"/>
</dbReference>
<evidence type="ECO:0000256" key="6">
    <source>
        <dbReference type="ARBA" id="ARBA00022824"/>
    </source>
</evidence>
<keyword evidence="5" id="KW-0963">Cytoplasm</keyword>
<comment type="subcellular location">
    <subcellularLocation>
        <location evidence="2">Cytoplasm</location>
    </subcellularLocation>
    <subcellularLocation>
        <location evidence="1">Endoplasmic reticulum</location>
    </subcellularLocation>
    <subcellularLocation>
        <location evidence="3">Nucleus</location>
        <location evidence="3">Nucleolus</location>
    </subcellularLocation>
</comment>
<keyword evidence="9" id="KW-0539">Nucleus</keyword>
<accession>A0A150GFR8</accession>
<keyword evidence="7" id="KW-0694">RNA-binding</keyword>
<dbReference type="PANTHER" id="PTHR12860:SF0">
    <property type="entry name" value="SIGNAL RECOGNITION PARTICLE SUBUNIT SRP68"/>
    <property type="match status" value="1"/>
</dbReference>
<evidence type="ECO:0000256" key="11">
    <source>
        <dbReference type="ARBA" id="ARBA00029498"/>
    </source>
</evidence>
<dbReference type="STRING" id="33097.A0A150GFR8"/>
<gene>
    <name evidence="13" type="ORF">GPECTOR_30g266</name>
</gene>
<evidence type="ECO:0000256" key="9">
    <source>
        <dbReference type="ARBA" id="ARBA00023242"/>
    </source>
</evidence>
<dbReference type="GO" id="GO:0008312">
    <property type="term" value="F:7S RNA binding"/>
    <property type="evidence" value="ECO:0007669"/>
    <property type="project" value="InterPro"/>
</dbReference>
<keyword evidence="8" id="KW-0733">Signal recognition particle</keyword>
<dbReference type="GO" id="GO:0005786">
    <property type="term" value="C:signal recognition particle, endoplasmic reticulum targeting"/>
    <property type="evidence" value="ECO:0007669"/>
    <property type="project" value="UniProtKB-KW"/>
</dbReference>
<evidence type="ECO:0000256" key="4">
    <source>
        <dbReference type="ARBA" id="ARBA00009352"/>
    </source>
</evidence>
<dbReference type="GO" id="GO:0030942">
    <property type="term" value="F:endoplasmic reticulum signal peptide binding"/>
    <property type="evidence" value="ECO:0007669"/>
    <property type="project" value="InterPro"/>
</dbReference>
<evidence type="ECO:0000256" key="12">
    <source>
        <dbReference type="ARBA" id="ARBA00083741"/>
    </source>
</evidence>
<keyword evidence="10" id="KW-0687">Ribonucleoprotein</keyword>
<dbReference type="GO" id="GO:0006614">
    <property type="term" value="P:SRP-dependent cotranslational protein targeting to membrane"/>
    <property type="evidence" value="ECO:0007669"/>
    <property type="project" value="InterPro"/>
</dbReference>
<sequence length="553" mass="59135">MAEDQPTTMEVDLTEPGTEEVATAQPAQLAPLALNLLSTIKAAQAQNGLRHDDYMRYRKHCTSRLQSLYKALKMQHGRTKYQKRKLDVHNVTDVRHLHVLLFSAERAWAAAMELKKEAELKAGGPSGGADPRKRHHAIGRLGKAVYWAGELCRCAAARADARGHLEAEAHAAWLAGSFLLEKESDWGLALAKFTRAKKLWQELAKATPDLEGQSLCLAQIEAMEPNIRYCSYRLERAGKGGAPPDAAELAALAEGGEGGAPGMALLQSKLAALAAEAQQAAAASTSYLEWLGSRHPVRHERVRLALSQAADFADKVDKVMDTDGGDALEARLALYDRAVNALAEAKSHVRNAVKGLAGPDSEAQFRELEALEGAVEGLRLQRALERCEAHLAHTRGRFAAGLQRLALGKKIKDKERQARPEEVVRLLDSLSRGLEELADLGARLGGRAGEELHDAAAARIAAARAERTYHVAHTLLAAAASDGKEASASSSGGGGKALEAWALFTRAQERATAAAAALSALPGDSAAAAVLLRGRPGLLAELEEQGRQAAAYK</sequence>
<organism evidence="13 14">
    <name type="scientific">Gonium pectorale</name>
    <name type="common">Green alga</name>
    <dbReference type="NCBI Taxonomy" id="33097"/>
    <lineage>
        <taxon>Eukaryota</taxon>
        <taxon>Viridiplantae</taxon>
        <taxon>Chlorophyta</taxon>
        <taxon>core chlorophytes</taxon>
        <taxon>Chlorophyceae</taxon>
        <taxon>CS clade</taxon>
        <taxon>Chlamydomonadales</taxon>
        <taxon>Volvocaceae</taxon>
        <taxon>Gonium</taxon>
    </lineage>
</organism>
<dbReference type="InterPro" id="IPR038253">
    <property type="entry name" value="SRP68_N_sf"/>
</dbReference>
<evidence type="ECO:0000256" key="1">
    <source>
        <dbReference type="ARBA" id="ARBA00004240"/>
    </source>
</evidence>
<dbReference type="EMBL" id="LSYV01000031">
    <property type="protein sequence ID" value="KXZ48170.1"/>
    <property type="molecule type" value="Genomic_DNA"/>
</dbReference>
<comment type="caution">
    <text evidence="13">The sequence shown here is derived from an EMBL/GenBank/DDBJ whole genome shotgun (WGS) entry which is preliminary data.</text>
</comment>
<dbReference type="FunFam" id="1.10.3450.40:FF:000001">
    <property type="entry name" value="Signal recognition particle subunit SRP68"/>
    <property type="match status" value="1"/>
</dbReference>
<dbReference type="OrthoDB" id="10255118at2759"/>
<reference evidence="14" key="1">
    <citation type="journal article" date="2016" name="Nat. Commun.">
        <title>The Gonium pectorale genome demonstrates co-option of cell cycle regulation during the evolution of multicellularity.</title>
        <authorList>
            <person name="Hanschen E.R."/>
            <person name="Marriage T.N."/>
            <person name="Ferris P.J."/>
            <person name="Hamaji T."/>
            <person name="Toyoda A."/>
            <person name="Fujiyama A."/>
            <person name="Neme R."/>
            <person name="Noguchi H."/>
            <person name="Minakuchi Y."/>
            <person name="Suzuki M."/>
            <person name="Kawai-Toyooka H."/>
            <person name="Smith D.R."/>
            <person name="Sparks H."/>
            <person name="Anderson J."/>
            <person name="Bakaric R."/>
            <person name="Luria V."/>
            <person name="Karger A."/>
            <person name="Kirschner M.W."/>
            <person name="Durand P.M."/>
            <person name="Michod R.E."/>
            <person name="Nozaki H."/>
            <person name="Olson B.J."/>
        </authorList>
    </citation>
    <scope>NUCLEOTIDE SEQUENCE [LARGE SCALE GENOMIC DNA]</scope>
    <source>
        <strain evidence="14">NIES-2863</strain>
    </source>
</reference>
<protein>
    <recommendedName>
        <fullName evidence="11">Signal recognition particle subunit SRP68</fullName>
    </recommendedName>
    <alternativeName>
        <fullName evidence="12">Signal recognition particle 68 kDa protein</fullName>
    </alternativeName>
</protein>
<evidence type="ECO:0000313" key="14">
    <source>
        <dbReference type="Proteomes" id="UP000075714"/>
    </source>
</evidence>
<dbReference type="GO" id="GO:0005047">
    <property type="term" value="F:signal recognition particle binding"/>
    <property type="evidence" value="ECO:0007669"/>
    <property type="project" value="InterPro"/>
</dbReference>
<keyword evidence="6" id="KW-0256">Endoplasmic reticulum</keyword>
<comment type="similarity">
    <text evidence="4">Belongs to the SRP68 family.</text>
</comment>
<evidence type="ECO:0000256" key="3">
    <source>
        <dbReference type="ARBA" id="ARBA00004604"/>
    </source>
</evidence>
<proteinExistence type="inferred from homology"/>
<dbReference type="Gene3D" id="1.10.3450.40">
    <property type="entry name" value="Signal recognition particle, SRP68 subunit, RNA-binding domain"/>
    <property type="match status" value="1"/>
</dbReference>